<evidence type="ECO:0000256" key="5">
    <source>
        <dbReference type="SAM" id="Phobius"/>
    </source>
</evidence>
<comment type="subcellular location">
    <subcellularLocation>
        <location evidence="1">Membrane</location>
    </subcellularLocation>
</comment>
<keyword evidence="3 5" id="KW-1133">Transmembrane helix</keyword>
<feature type="transmembrane region" description="Helical" evidence="5">
    <location>
        <begin position="323"/>
        <end position="348"/>
    </location>
</feature>
<evidence type="ECO:0000313" key="7">
    <source>
        <dbReference type="Proteomes" id="UP000694888"/>
    </source>
</evidence>
<protein>
    <submittedName>
        <fullName evidence="8">Adenosine receptor A1-like</fullName>
    </submittedName>
</protein>
<evidence type="ECO:0000256" key="3">
    <source>
        <dbReference type="ARBA" id="ARBA00022989"/>
    </source>
</evidence>
<keyword evidence="2 5" id="KW-0812">Transmembrane</keyword>
<dbReference type="PANTHER" id="PTHR46641:SF2">
    <property type="entry name" value="FMRFAMIDE RECEPTOR"/>
    <property type="match status" value="1"/>
</dbReference>
<name>A0ABM1ADD4_APLCA</name>
<evidence type="ECO:0000259" key="6">
    <source>
        <dbReference type="PROSITE" id="PS50262"/>
    </source>
</evidence>
<dbReference type="InterPro" id="IPR017452">
    <property type="entry name" value="GPCR_Rhodpsn_7TM"/>
</dbReference>
<feature type="transmembrane region" description="Helical" evidence="5">
    <location>
        <begin position="141"/>
        <end position="166"/>
    </location>
</feature>
<feature type="transmembrane region" description="Helical" evidence="5">
    <location>
        <begin position="230"/>
        <end position="254"/>
    </location>
</feature>
<dbReference type="SUPFAM" id="SSF81321">
    <property type="entry name" value="Family A G protein-coupled receptor-like"/>
    <property type="match status" value="1"/>
</dbReference>
<dbReference type="PROSITE" id="PS50262">
    <property type="entry name" value="G_PROTEIN_RECEP_F1_2"/>
    <property type="match status" value="1"/>
</dbReference>
<evidence type="ECO:0000256" key="2">
    <source>
        <dbReference type="ARBA" id="ARBA00022692"/>
    </source>
</evidence>
<dbReference type="RefSeq" id="XP_012945534.1">
    <property type="nucleotide sequence ID" value="XM_013090080.2"/>
</dbReference>
<dbReference type="Gene3D" id="1.20.1070.10">
    <property type="entry name" value="Rhodopsin 7-helix transmembrane proteins"/>
    <property type="match status" value="1"/>
</dbReference>
<accession>A0ABM1ADD4</accession>
<proteinExistence type="predicted"/>
<feature type="transmembrane region" description="Helical" evidence="5">
    <location>
        <begin position="290"/>
        <end position="311"/>
    </location>
</feature>
<keyword evidence="7" id="KW-1185">Reference proteome</keyword>
<gene>
    <name evidence="8" type="primary">LOC106013688</name>
</gene>
<organism evidence="7 8">
    <name type="scientific">Aplysia californica</name>
    <name type="common">California sea hare</name>
    <dbReference type="NCBI Taxonomy" id="6500"/>
    <lineage>
        <taxon>Eukaryota</taxon>
        <taxon>Metazoa</taxon>
        <taxon>Spiralia</taxon>
        <taxon>Lophotrochozoa</taxon>
        <taxon>Mollusca</taxon>
        <taxon>Gastropoda</taxon>
        <taxon>Heterobranchia</taxon>
        <taxon>Euthyneura</taxon>
        <taxon>Tectipleura</taxon>
        <taxon>Aplysiida</taxon>
        <taxon>Aplysioidea</taxon>
        <taxon>Aplysiidae</taxon>
        <taxon>Aplysia</taxon>
    </lineage>
</organism>
<evidence type="ECO:0000313" key="8">
    <source>
        <dbReference type="RefSeq" id="XP_012945534.1"/>
    </source>
</evidence>
<dbReference type="Proteomes" id="UP000694888">
    <property type="component" value="Unplaced"/>
</dbReference>
<reference evidence="8" key="1">
    <citation type="submission" date="2025-08" db="UniProtKB">
        <authorList>
            <consortium name="RefSeq"/>
        </authorList>
    </citation>
    <scope>IDENTIFICATION</scope>
</reference>
<dbReference type="InterPro" id="IPR000276">
    <property type="entry name" value="GPCR_Rhodpsn"/>
</dbReference>
<dbReference type="InterPro" id="IPR052954">
    <property type="entry name" value="GPCR-Ligand_Int"/>
</dbReference>
<evidence type="ECO:0000256" key="1">
    <source>
        <dbReference type="ARBA" id="ARBA00004370"/>
    </source>
</evidence>
<dbReference type="Pfam" id="PF00001">
    <property type="entry name" value="7tm_1"/>
    <property type="match status" value="1"/>
</dbReference>
<evidence type="ECO:0000256" key="4">
    <source>
        <dbReference type="ARBA" id="ARBA00023136"/>
    </source>
</evidence>
<sequence length="368" mass="41384">MSHTSLPPTMSISHLWGNNSTYSRDENLIIPISTPSPSGSYYANIVSDEQWYIVQVVNGVAISGLLSLFGVASNIINIVVFAKQGFQDSMNISLMGLAVSDLCSLLTMIWICICVTPLFYLSELPFDPRDIMYLTGVTPHFLFVKIATFITAFITFERCLCIAVPLKVKTIITPGRTKIIIISIYIAMAVLMIPFCLGNSIELVFDFTRNVTILKSTFTAERDMLEAITFLTQGVFTTTFSFVFVICCTIVLVVKLNSKTKWREATAAKSDRAAEGVGVRDKKVVKMVTFIAVIFIVCAVPPTLLFFYMVFDQDFRIDGVYRNLYSVIWSSAFLTETINSSVNIFVYLKMSSKYRAVFLKTFWKKEEK</sequence>
<feature type="transmembrane region" description="Helical" evidence="5">
    <location>
        <begin position="94"/>
        <end position="121"/>
    </location>
</feature>
<dbReference type="PANTHER" id="PTHR46641">
    <property type="entry name" value="FMRFAMIDE RECEPTOR-RELATED"/>
    <property type="match status" value="1"/>
</dbReference>
<dbReference type="PRINTS" id="PR00237">
    <property type="entry name" value="GPCRRHODOPSN"/>
</dbReference>
<dbReference type="GeneID" id="106013688"/>
<keyword evidence="4 5" id="KW-0472">Membrane</keyword>
<feature type="transmembrane region" description="Helical" evidence="5">
    <location>
        <begin position="60"/>
        <end position="82"/>
    </location>
</feature>
<feature type="domain" description="G-protein coupled receptors family 1 profile" evidence="6">
    <location>
        <begin position="73"/>
        <end position="347"/>
    </location>
</feature>
<feature type="transmembrane region" description="Helical" evidence="5">
    <location>
        <begin position="178"/>
        <end position="201"/>
    </location>
</feature>